<evidence type="ECO:0000256" key="13">
    <source>
        <dbReference type="ARBA" id="ARBA00023102"/>
    </source>
</evidence>
<keyword evidence="18" id="KW-1185">Reference proteome</keyword>
<comment type="subcellular location">
    <subcellularLocation>
        <location evidence="3 15">Cytoplasm</location>
    </subcellularLocation>
</comment>
<keyword evidence="13 15" id="KW-0368">Histidine biosynthesis</keyword>
<evidence type="ECO:0000256" key="9">
    <source>
        <dbReference type="ARBA" id="ARBA00022605"/>
    </source>
</evidence>
<gene>
    <name evidence="15 17" type="primary">hisIE</name>
    <name evidence="15" type="synonym">hisI</name>
    <name evidence="17" type="ORF">GCM10023092_26190</name>
</gene>
<organism evidence="17 18">
    <name type="scientific">Rurimicrobium arvi</name>
    <dbReference type="NCBI Taxonomy" id="2049916"/>
    <lineage>
        <taxon>Bacteria</taxon>
        <taxon>Pseudomonadati</taxon>
        <taxon>Bacteroidota</taxon>
        <taxon>Chitinophagia</taxon>
        <taxon>Chitinophagales</taxon>
        <taxon>Chitinophagaceae</taxon>
        <taxon>Rurimicrobium</taxon>
    </lineage>
</organism>
<evidence type="ECO:0000259" key="16">
    <source>
        <dbReference type="Pfam" id="PF01502"/>
    </source>
</evidence>
<comment type="catalytic activity">
    <reaction evidence="1 15">
        <text>1-(5-phospho-beta-D-ribosyl)-5'-AMP + H2O = 1-(5-phospho-beta-D-ribosyl)-5-[(5-phospho-beta-D-ribosylamino)methylideneamino]imidazole-4-carboxamide</text>
        <dbReference type="Rhea" id="RHEA:20049"/>
        <dbReference type="ChEBI" id="CHEBI:15377"/>
        <dbReference type="ChEBI" id="CHEBI:58435"/>
        <dbReference type="ChEBI" id="CHEBI:59457"/>
        <dbReference type="EC" id="3.5.4.19"/>
    </reaction>
</comment>
<comment type="pathway">
    <text evidence="4 15">Amino-acid biosynthesis; L-histidine biosynthesis; L-histidine from 5-phospho-alpha-D-ribose 1-diphosphate: step 3/9.</text>
</comment>
<evidence type="ECO:0000256" key="5">
    <source>
        <dbReference type="ARBA" id="ARBA00005204"/>
    </source>
</evidence>
<comment type="caution">
    <text evidence="17">The sequence shown here is derived from an EMBL/GenBank/DDBJ whole genome shotgun (WGS) entry which is preliminary data.</text>
</comment>
<dbReference type="Proteomes" id="UP001501410">
    <property type="component" value="Unassembled WGS sequence"/>
</dbReference>
<dbReference type="InterPro" id="IPR021130">
    <property type="entry name" value="PRib-ATP_PPHydrolase-like"/>
</dbReference>
<evidence type="ECO:0000256" key="11">
    <source>
        <dbReference type="ARBA" id="ARBA00022801"/>
    </source>
</evidence>
<dbReference type="Gene3D" id="3.10.20.810">
    <property type="entry name" value="Phosphoribosyl-AMP cyclohydrolase"/>
    <property type="match status" value="1"/>
</dbReference>
<feature type="region of interest" description="Phosphoribosyl-ATP pyrophosphohydrolase" evidence="15">
    <location>
        <begin position="107"/>
        <end position="200"/>
    </location>
</feature>
<keyword evidence="14 15" id="KW-0511">Multifunctional enzyme</keyword>
<feature type="region of interest" description="Phosphoribosyl-AMP cyclohydrolase" evidence="15">
    <location>
        <begin position="1"/>
        <end position="106"/>
    </location>
</feature>
<evidence type="ECO:0000256" key="12">
    <source>
        <dbReference type="ARBA" id="ARBA00022840"/>
    </source>
</evidence>
<comment type="pathway">
    <text evidence="5 15">Amino-acid biosynthesis; L-histidine biosynthesis; L-histidine from 5-phospho-alpha-D-ribose 1-diphosphate: step 2/9.</text>
</comment>
<dbReference type="EC" id="3.6.1.31" evidence="15"/>
<dbReference type="NCBIfam" id="TIGR03188">
    <property type="entry name" value="histidine_hisI"/>
    <property type="match status" value="1"/>
</dbReference>
<evidence type="ECO:0000256" key="8">
    <source>
        <dbReference type="ARBA" id="ARBA00022490"/>
    </source>
</evidence>
<dbReference type="InterPro" id="IPR002496">
    <property type="entry name" value="PRib_AMP_CycHydrolase_dom"/>
</dbReference>
<evidence type="ECO:0000256" key="3">
    <source>
        <dbReference type="ARBA" id="ARBA00004496"/>
    </source>
</evidence>
<dbReference type="PANTHER" id="PTHR42945:SF9">
    <property type="entry name" value="HISTIDINE BIOSYNTHESIS BIFUNCTIONAL PROTEIN HISIE"/>
    <property type="match status" value="1"/>
</dbReference>
<accession>A0ABP8MYI1</accession>
<dbReference type="Pfam" id="PF01503">
    <property type="entry name" value="PRA-PH"/>
    <property type="match status" value="1"/>
</dbReference>
<evidence type="ECO:0000313" key="18">
    <source>
        <dbReference type="Proteomes" id="UP001501410"/>
    </source>
</evidence>
<dbReference type="SUPFAM" id="SSF101386">
    <property type="entry name" value="all-alpha NTP pyrophosphatases"/>
    <property type="match status" value="1"/>
</dbReference>
<keyword evidence="8 15" id="KW-0963">Cytoplasm</keyword>
<comment type="similarity">
    <text evidence="7 15">In the N-terminal section; belongs to the PRA-CH family.</text>
</comment>
<dbReference type="Gene3D" id="1.10.287.1080">
    <property type="entry name" value="MazG-like"/>
    <property type="match status" value="1"/>
</dbReference>
<dbReference type="InterPro" id="IPR023019">
    <property type="entry name" value="His_synth_HisIE"/>
</dbReference>
<dbReference type="CDD" id="cd11534">
    <property type="entry name" value="NTP-PPase_HisIE_like"/>
    <property type="match status" value="1"/>
</dbReference>
<name>A0ABP8MYI1_9BACT</name>
<protein>
    <recommendedName>
        <fullName evidence="15">Histidine biosynthesis bifunctional protein HisIE</fullName>
    </recommendedName>
    <domain>
        <recommendedName>
            <fullName evidence="15">Phosphoribosyl-AMP cyclohydrolase</fullName>
            <shortName evidence="15">PRA-CH</shortName>
            <ecNumber evidence="15">3.5.4.19</ecNumber>
        </recommendedName>
    </domain>
    <domain>
        <recommendedName>
            <fullName evidence="15">Phosphoribosyl-ATP pyrophosphatase</fullName>
            <shortName evidence="15">PRA-PH</shortName>
            <ecNumber evidence="15">3.6.1.31</ecNumber>
        </recommendedName>
    </domain>
</protein>
<sequence length="200" mass="22037">MKPDFSKSGGLIPAIIQDADTAQVLMLGYMNEAALQQTRDTGWVTFFSRSRNSLWVKGATSGNRLRVVAMCVDCDGDTLLVKARPSGPVCHTGQYSCFGAAESKGFLYRLEALIAERLELAPETSYTSRLAARGVNKVAQKVGEEAVELVIEAIDDNRELFINEAADLLYHLLLLLQVKSVSLAEVEAELMRRNEQKSRP</sequence>
<proteinExistence type="inferred from homology"/>
<evidence type="ECO:0000256" key="14">
    <source>
        <dbReference type="ARBA" id="ARBA00023268"/>
    </source>
</evidence>
<dbReference type="InterPro" id="IPR008179">
    <property type="entry name" value="HisE"/>
</dbReference>
<dbReference type="InterPro" id="IPR038019">
    <property type="entry name" value="PRib_AMP_CycHydrolase_sf"/>
</dbReference>
<dbReference type="PANTHER" id="PTHR42945">
    <property type="entry name" value="HISTIDINE BIOSYNTHESIS BIFUNCTIONAL PROTEIN"/>
    <property type="match status" value="1"/>
</dbReference>
<evidence type="ECO:0000256" key="4">
    <source>
        <dbReference type="ARBA" id="ARBA00005169"/>
    </source>
</evidence>
<evidence type="ECO:0000256" key="2">
    <source>
        <dbReference type="ARBA" id="ARBA00001460"/>
    </source>
</evidence>
<comment type="catalytic activity">
    <reaction evidence="2 15">
        <text>1-(5-phospho-beta-D-ribosyl)-ATP + H2O = 1-(5-phospho-beta-D-ribosyl)-5'-AMP + diphosphate + H(+)</text>
        <dbReference type="Rhea" id="RHEA:22828"/>
        <dbReference type="ChEBI" id="CHEBI:15377"/>
        <dbReference type="ChEBI" id="CHEBI:15378"/>
        <dbReference type="ChEBI" id="CHEBI:33019"/>
        <dbReference type="ChEBI" id="CHEBI:59457"/>
        <dbReference type="ChEBI" id="CHEBI:73183"/>
        <dbReference type="EC" id="3.6.1.31"/>
    </reaction>
</comment>
<evidence type="ECO:0000256" key="10">
    <source>
        <dbReference type="ARBA" id="ARBA00022741"/>
    </source>
</evidence>
<evidence type="ECO:0000256" key="7">
    <source>
        <dbReference type="ARBA" id="ARBA00008299"/>
    </source>
</evidence>
<dbReference type="EC" id="3.5.4.19" evidence="15"/>
<dbReference type="HAMAP" id="MF_01019">
    <property type="entry name" value="HisIE"/>
    <property type="match status" value="1"/>
</dbReference>
<evidence type="ECO:0000256" key="1">
    <source>
        <dbReference type="ARBA" id="ARBA00000024"/>
    </source>
</evidence>
<reference evidence="18" key="1">
    <citation type="journal article" date="2019" name="Int. J. Syst. Evol. Microbiol.">
        <title>The Global Catalogue of Microorganisms (GCM) 10K type strain sequencing project: providing services to taxonomists for standard genome sequencing and annotation.</title>
        <authorList>
            <consortium name="The Broad Institute Genomics Platform"/>
            <consortium name="The Broad Institute Genome Sequencing Center for Infectious Disease"/>
            <person name="Wu L."/>
            <person name="Ma J."/>
        </authorList>
    </citation>
    <scope>NUCLEOTIDE SEQUENCE [LARGE SCALE GENOMIC DNA]</scope>
    <source>
        <strain evidence="18">JCM 31921</strain>
    </source>
</reference>
<dbReference type="EMBL" id="BAABEZ010000024">
    <property type="protein sequence ID" value="GAA4458204.1"/>
    <property type="molecule type" value="Genomic_DNA"/>
</dbReference>
<feature type="domain" description="Phosphoribosyl-AMP cyclohydrolase" evidence="16">
    <location>
        <begin position="26"/>
        <end position="98"/>
    </location>
</feature>
<dbReference type="NCBIfam" id="NF000768">
    <property type="entry name" value="PRK00051.1"/>
    <property type="match status" value="1"/>
</dbReference>
<evidence type="ECO:0000313" key="17">
    <source>
        <dbReference type="EMBL" id="GAA4458204.1"/>
    </source>
</evidence>
<dbReference type="HAMAP" id="MF_01020">
    <property type="entry name" value="HisE"/>
    <property type="match status" value="1"/>
</dbReference>
<keyword evidence="12 15" id="KW-0067">ATP-binding</keyword>
<comment type="similarity">
    <text evidence="6 15">In the C-terminal section; belongs to the PRA-PH family.</text>
</comment>
<keyword evidence="9 15" id="KW-0028">Amino-acid biosynthesis</keyword>
<evidence type="ECO:0000256" key="6">
    <source>
        <dbReference type="ARBA" id="ARBA00007731"/>
    </source>
</evidence>
<keyword evidence="10 15" id="KW-0547">Nucleotide-binding</keyword>
<dbReference type="SUPFAM" id="SSF141734">
    <property type="entry name" value="HisI-like"/>
    <property type="match status" value="1"/>
</dbReference>
<keyword evidence="11 15" id="KW-0378">Hydrolase</keyword>
<dbReference type="NCBIfam" id="NF002747">
    <property type="entry name" value="PRK02759.1"/>
    <property type="match status" value="1"/>
</dbReference>
<evidence type="ECO:0000256" key="15">
    <source>
        <dbReference type="HAMAP-Rule" id="MF_01019"/>
    </source>
</evidence>
<dbReference type="RefSeq" id="WP_344828032.1">
    <property type="nucleotide sequence ID" value="NZ_BAABEZ010000024.1"/>
</dbReference>
<dbReference type="Pfam" id="PF01502">
    <property type="entry name" value="PRA-CH"/>
    <property type="match status" value="1"/>
</dbReference>